<evidence type="ECO:0000256" key="3">
    <source>
        <dbReference type="ARBA" id="ARBA00022915"/>
    </source>
</evidence>
<dbReference type="PANTHER" id="PTHR11014:SF63">
    <property type="entry name" value="METALLOPEPTIDASE, PUTATIVE (AFU_ORTHOLOGUE AFUA_6G09600)-RELATED"/>
    <property type="match status" value="1"/>
</dbReference>
<dbReference type="InterPro" id="IPR017439">
    <property type="entry name" value="Amidohydrolase"/>
</dbReference>
<reference evidence="8" key="1">
    <citation type="submission" date="2016-09" db="EMBL/GenBank/DDBJ databases">
        <title>Draft genome sequence of a novel species of the family Streptococcaceae isolated from flowers.</title>
        <authorList>
            <person name="Chuah L.-O."/>
            <person name="Yap K.-P."/>
            <person name="Thong K.L."/>
            <person name="Liong M.T."/>
            <person name="Ahmad R."/>
            <person name="Rusul G."/>
        </authorList>
    </citation>
    <scope>NUCLEOTIDE SEQUENCE [LARGE SCALE GENOMIC DNA]</scope>
    <source>
        <strain evidence="8">DF1</strain>
    </source>
</reference>
<feature type="domain" description="Peptidase M20 dimerisation" evidence="6">
    <location>
        <begin position="181"/>
        <end position="275"/>
    </location>
</feature>
<gene>
    <name evidence="7" type="ORF">BG261_01985</name>
</gene>
<dbReference type="RefSeq" id="WP_070791898.1">
    <property type="nucleotide sequence ID" value="NZ_MKIR01000012.1"/>
</dbReference>
<comment type="caution">
    <text evidence="7">The sequence shown here is derived from an EMBL/GenBank/DDBJ whole genome shotgun (WGS) entry which is preliminary data.</text>
</comment>
<dbReference type="Proteomes" id="UP000178622">
    <property type="component" value="Unassembled WGS sequence"/>
</dbReference>
<dbReference type="STRING" id="1859473.BG261_01985"/>
<evidence type="ECO:0000259" key="6">
    <source>
        <dbReference type="Pfam" id="PF07687"/>
    </source>
</evidence>
<dbReference type="SUPFAM" id="SSF53187">
    <property type="entry name" value="Zn-dependent exopeptidases"/>
    <property type="match status" value="1"/>
</dbReference>
<evidence type="ECO:0000256" key="2">
    <source>
        <dbReference type="ARBA" id="ARBA00022801"/>
    </source>
</evidence>
<feature type="binding site" evidence="5">
    <location>
        <position position="349"/>
    </location>
    <ligand>
        <name>Mn(2+)</name>
        <dbReference type="ChEBI" id="CHEBI:29035"/>
        <label>2</label>
    </ligand>
</feature>
<keyword evidence="1" id="KW-0028">Amino-acid biosynthesis</keyword>
<keyword evidence="5" id="KW-0479">Metal-binding</keyword>
<accession>A0A1E8GMY1</accession>
<dbReference type="FunFam" id="3.30.70.360:FF:000001">
    <property type="entry name" value="N-acetyldiaminopimelate deacetylase"/>
    <property type="match status" value="1"/>
</dbReference>
<dbReference type="EMBL" id="MKIR01000012">
    <property type="protein sequence ID" value="OFI49376.1"/>
    <property type="molecule type" value="Genomic_DNA"/>
</dbReference>
<dbReference type="InterPro" id="IPR011650">
    <property type="entry name" value="Peptidase_M20_dimer"/>
</dbReference>
<keyword evidence="5" id="KW-0464">Manganese</keyword>
<evidence type="ECO:0000313" key="7">
    <source>
        <dbReference type="EMBL" id="OFI49376.1"/>
    </source>
</evidence>
<dbReference type="GO" id="GO:0009085">
    <property type="term" value="P:lysine biosynthetic process"/>
    <property type="evidence" value="ECO:0007669"/>
    <property type="project" value="UniProtKB-KW"/>
</dbReference>
<sequence length="381" mass="42845">MAIEEEFLVKFIAIRHHIHQHPELSEHEYETTEYIKKFLRDLDIKIIDSGLETGVIAEIGNDKNNIIGLRCDIDALPIFEETGLPYASVNDGVMHACGHDFHTTSLLATAELLKANEDNLNGTVRLFFQPAEENFQGSQAVIKTGLLSNLNALVGFHNFPDLPLGTIGYRQDKLMASVDRIKVKIKGVGSHAAHPHEGNDPIVTGSQIITNLQSLISRHIPSKEEAVLSITHVKSGSTWNVVPDTFEFEGTLRTLNEEIRGKLKNLFYKTVENTADIYGQTVDIEWTEGSDCLDNDLQLFNKLVPSITDNFLDAIKIESNLTGEDFSRYHKYVPIFFAFIGTGKNIPLHNPKFLIDDKALIYSIKYYLDVVQRLLNIKLDI</sequence>
<dbReference type="GO" id="GO:0050118">
    <property type="term" value="F:N-acetyldiaminopimelate deacetylase activity"/>
    <property type="evidence" value="ECO:0007669"/>
    <property type="project" value="UniProtKB-ARBA"/>
</dbReference>
<evidence type="ECO:0000256" key="5">
    <source>
        <dbReference type="PIRSR" id="PIRSR005962-1"/>
    </source>
</evidence>
<dbReference type="Gene3D" id="3.40.630.10">
    <property type="entry name" value="Zn peptidases"/>
    <property type="match status" value="1"/>
</dbReference>
<name>A0A1E8GMY1_9LACT</name>
<evidence type="ECO:0000256" key="1">
    <source>
        <dbReference type="ARBA" id="ARBA00022605"/>
    </source>
</evidence>
<dbReference type="NCBIfam" id="TIGR01891">
    <property type="entry name" value="amidohydrolases"/>
    <property type="match status" value="1"/>
</dbReference>
<dbReference type="Pfam" id="PF01546">
    <property type="entry name" value="Peptidase_M20"/>
    <property type="match status" value="1"/>
</dbReference>
<keyword evidence="4" id="KW-0457">Lysine biosynthesis</keyword>
<feature type="binding site" evidence="5">
    <location>
        <position position="97"/>
    </location>
    <ligand>
        <name>Mn(2+)</name>
        <dbReference type="ChEBI" id="CHEBI:29035"/>
        <label>2</label>
    </ligand>
</feature>
<dbReference type="Pfam" id="PF07687">
    <property type="entry name" value="M20_dimer"/>
    <property type="match status" value="1"/>
</dbReference>
<dbReference type="GO" id="GO:0019877">
    <property type="term" value="P:diaminopimelate biosynthetic process"/>
    <property type="evidence" value="ECO:0007669"/>
    <property type="project" value="UniProtKB-KW"/>
</dbReference>
<dbReference type="Gene3D" id="3.30.70.360">
    <property type="match status" value="1"/>
</dbReference>
<keyword evidence="2" id="KW-0378">Hydrolase</keyword>
<dbReference type="SUPFAM" id="SSF55031">
    <property type="entry name" value="Bacterial exopeptidase dimerisation domain"/>
    <property type="match status" value="1"/>
</dbReference>
<evidence type="ECO:0000313" key="8">
    <source>
        <dbReference type="Proteomes" id="UP000178622"/>
    </source>
</evidence>
<dbReference type="OrthoDB" id="9776731at2"/>
<proteinExistence type="predicted"/>
<feature type="binding site" evidence="5">
    <location>
        <position position="99"/>
    </location>
    <ligand>
        <name>Mn(2+)</name>
        <dbReference type="ChEBI" id="CHEBI:29035"/>
        <label>2</label>
    </ligand>
</feature>
<organism evidence="7 8">
    <name type="scientific">Floricoccus tropicus</name>
    <dbReference type="NCBI Taxonomy" id="1859473"/>
    <lineage>
        <taxon>Bacteria</taxon>
        <taxon>Bacillati</taxon>
        <taxon>Bacillota</taxon>
        <taxon>Bacilli</taxon>
        <taxon>Lactobacillales</taxon>
        <taxon>Streptococcaceae</taxon>
        <taxon>Floricoccus</taxon>
    </lineage>
</organism>
<dbReference type="AlphaFoldDB" id="A0A1E8GMY1"/>
<dbReference type="GO" id="GO:0046872">
    <property type="term" value="F:metal ion binding"/>
    <property type="evidence" value="ECO:0007669"/>
    <property type="project" value="UniProtKB-KW"/>
</dbReference>
<comment type="cofactor">
    <cofactor evidence="5">
        <name>Mn(2+)</name>
        <dbReference type="ChEBI" id="CHEBI:29035"/>
    </cofactor>
    <text evidence="5">The Mn(2+) ion enhances activity.</text>
</comment>
<evidence type="ECO:0000256" key="4">
    <source>
        <dbReference type="ARBA" id="ARBA00023154"/>
    </source>
</evidence>
<keyword evidence="3" id="KW-0220">Diaminopimelate biosynthesis</keyword>
<feature type="binding site" evidence="5">
    <location>
        <position position="133"/>
    </location>
    <ligand>
        <name>Mn(2+)</name>
        <dbReference type="ChEBI" id="CHEBI:29035"/>
        <label>2</label>
    </ligand>
</feature>
<dbReference type="InterPro" id="IPR036264">
    <property type="entry name" value="Bact_exopeptidase_dim_dom"/>
</dbReference>
<dbReference type="PIRSF" id="PIRSF005962">
    <property type="entry name" value="Pept_M20D_amidohydro"/>
    <property type="match status" value="1"/>
</dbReference>
<dbReference type="InterPro" id="IPR002933">
    <property type="entry name" value="Peptidase_M20"/>
</dbReference>
<dbReference type="PANTHER" id="PTHR11014">
    <property type="entry name" value="PEPTIDASE M20 FAMILY MEMBER"/>
    <property type="match status" value="1"/>
</dbReference>
<keyword evidence="8" id="KW-1185">Reference proteome</keyword>
<protein>
    <recommendedName>
        <fullName evidence="6">Peptidase M20 dimerisation domain-containing protein</fullName>
    </recommendedName>
</protein>
<feature type="binding site" evidence="5">
    <location>
        <position position="157"/>
    </location>
    <ligand>
        <name>Mn(2+)</name>
        <dbReference type="ChEBI" id="CHEBI:29035"/>
        <label>2</label>
    </ligand>
</feature>